<sequence>MLYSSRQIQWEEITKKISEILYPLGFDLVKAFPIQRYNSNVSPASSLAPLPTYFRTSTLSIIVGNTKHLWPIFLKYYTKFQSVTNNTKTKPINAKCKSRSNSRIISSSYDQNNDLEIFKQNNPLDWYTIQSISSTIKQAISINDDSIKYSDVKYDIRYTFDLDEKKFVAFQRLTQDAGLAYYNKSCFLCVHEEFGPWFGLRAVITFDIEGPPNESYLFPPLKNPYPEGDALLKLKITEILGTENHNYHQLVTPTHSSDSELTEIKPVFDDDDKKKFMNSRDNAKWYEWVELRDIASGFMTKDNLEKYRYSEEQIKYHYTHNLKFLQELCKKLG</sequence>
<proteinExistence type="predicted"/>
<dbReference type="Proteomes" id="UP000266673">
    <property type="component" value="Unassembled WGS sequence"/>
</dbReference>
<organism evidence="1 2">
    <name type="scientific">Gigaspora rosea</name>
    <dbReference type="NCBI Taxonomy" id="44941"/>
    <lineage>
        <taxon>Eukaryota</taxon>
        <taxon>Fungi</taxon>
        <taxon>Fungi incertae sedis</taxon>
        <taxon>Mucoromycota</taxon>
        <taxon>Glomeromycotina</taxon>
        <taxon>Glomeromycetes</taxon>
        <taxon>Diversisporales</taxon>
        <taxon>Gigasporaceae</taxon>
        <taxon>Gigaspora</taxon>
    </lineage>
</organism>
<evidence type="ECO:0000313" key="2">
    <source>
        <dbReference type="Proteomes" id="UP000266673"/>
    </source>
</evidence>
<reference evidence="1 2" key="1">
    <citation type="submission" date="2018-06" db="EMBL/GenBank/DDBJ databases">
        <title>Comparative genomics reveals the genomic features of Rhizophagus irregularis, R. cerebriforme, R. diaphanum and Gigaspora rosea, and their symbiotic lifestyle signature.</title>
        <authorList>
            <person name="Morin E."/>
            <person name="San Clemente H."/>
            <person name="Chen E.C.H."/>
            <person name="De La Providencia I."/>
            <person name="Hainaut M."/>
            <person name="Kuo A."/>
            <person name="Kohler A."/>
            <person name="Murat C."/>
            <person name="Tang N."/>
            <person name="Roy S."/>
            <person name="Loubradou J."/>
            <person name="Henrissat B."/>
            <person name="Grigoriev I.V."/>
            <person name="Corradi N."/>
            <person name="Roux C."/>
            <person name="Martin F.M."/>
        </authorList>
    </citation>
    <scope>NUCLEOTIDE SEQUENCE [LARGE SCALE GENOMIC DNA]</scope>
    <source>
        <strain evidence="1 2">DAOM 194757</strain>
    </source>
</reference>
<comment type="caution">
    <text evidence="1">The sequence shown here is derived from an EMBL/GenBank/DDBJ whole genome shotgun (WGS) entry which is preliminary data.</text>
</comment>
<name>A0A397U8G7_9GLOM</name>
<keyword evidence="2" id="KW-1185">Reference proteome</keyword>
<dbReference type="OrthoDB" id="409189at2759"/>
<evidence type="ECO:0008006" key="3">
    <source>
        <dbReference type="Google" id="ProtNLM"/>
    </source>
</evidence>
<dbReference type="EMBL" id="QKWP01001881">
    <property type="protein sequence ID" value="RIB06011.1"/>
    <property type="molecule type" value="Genomic_DNA"/>
</dbReference>
<gene>
    <name evidence="1" type="ORF">C2G38_2117066</name>
</gene>
<dbReference type="AlphaFoldDB" id="A0A397U8G7"/>
<evidence type="ECO:0000313" key="1">
    <source>
        <dbReference type="EMBL" id="RIB06011.1"/>
    </source>
</evidence>
<accession>A0A397U8G7</accession>
<protein>
    <recommendedName>
        <fullName evidence="3">Cyanocobalamin reductase (cyanide-eliminating)</fullName>
    </recommendedName>
</protein>